<gene>
    <name evidence="1" type="ORF">RMCFA_1316</name>
</gene>
<dbReference type="AlphaFoldDB" id="A0A100WN28"/>
<name>A0A100WN28_MYCFO</name>
<dbReference type="RefSeq" id="WP_061262810.1">
    <property type="nucleotide sequence ID" value="NZ_BCSZ01000012.1"/>
</dbReference>
<proteinExistence type="predicted"/>
<evidence type="ECO:0000313" key="2">
    <source>
        <dbReference type="Proteomes" id="UP000069705"/>
    </source>
</evidence>
<protein>
    <submittedName>
        <fullName evidence="1">Uncharacterized protein</fullName>
    </submittedName>
</protein>
<organism evidence="1 2">
    <name type="scientific">Mycolicibacterium fortuitum subsp. acetamidolyticum</name>
    <dbReference type="NCBI Taxonomy" id="144550"/>
    <lineage>
        <taxon>Bacteria</taxon>
        <taxon>Bacillati</taxon>
        <taxon>Actinomycetota</taxon>
        <taxon>Actinomycetes</taxon>
        <taxon>Mycobacteriales</taxon>
        <taxon>Mycobacteriaceae</taxon>
        <taxon>Mycolicibacterium</taxon>
    </lineage>
</organism>
<dbReference type="EMBL" id="BCSZ01000012">
    <property type="protein sequence ID" value="GAT01202.1"/>
    <property type="molecule type" value="Genomic_DNA"/>
</dbReference>
<reference evidence="1 2" key="1">
    <citation type="journal article" date="2016" name="Genome Announc.">
        <title>Draft Genome Sequences of Five Rapidly Growing Mycobacterium Species, M. thermoresistibile, M. fortuitum subsp. acetamidolyticum, M. canariasense, M. brisbanense, and M. novocastrense.</title>
        <authorList>
            <person name="Katahira K."/>
            <person name="Ogura Y."/>
            <person name="Gotoh Y."/>
            <person name="Hayashi T."/>
        </authorList>
    </citation>
    <scope>NUCLEOTIDE SEQUENCE [LARGE SCALE GENOMIC DNA]</scope>
    <source>
        <strain evidence="1 2">JCM6368</strain>
    </source>
</reference>
<accession>A0A100WN28</accession>
<evidence type="ECO:0000313" key="1">
    <source>
        <dbReference type="EMBL" id="GAT01202.1"/>
    </source>
</evidence>
<reference evidence="2" key="2">
    <citation type="submission" date="2016-02" db="EMBL/GenBank/DDBJ databases">
        <title>Draft genome sequence of five rapidly growing Mycobacterium species.</title>
        <authorList>
            <person name="Katahira K."/>
            <person name="Gotou Y."/>
            <person name="Iida K."/>
            <person name="Ogura Y."/>
            <person name="Hayashi T."/>
        </authorList>
    </citation>
    <scope>NUCLEOTIDE SEQUENCE [LARGE SCALE GENOMIC DNA]</scope>
    <source>
        <strain evidence="2">JCM6368</strain>
    </source>
</reference>
<dbReference type="Proteomes" id="UP000069705">
    <property type="component" value="Unassembled WGS sequence"/>
</dbReference>
<sequence length="136" mass="15424">MSWSIGYDEKWKRDIGYGVPATCDHPDCDEKIDRGLDYVCGGAPYGGDHGCGLYFCSAHLEWAYNDDGDDLVDDNGDDLPQMCKPCCDAHQHPDSPAEPFKPKPDHPDWINWKLTDESWAQWRIENPDEVKALTHV</sequence>
<comment type="caution">
    <text evidence="1">The sequence shown here is derived from an EMBL/GenBank/DDBJ whole genome shotgun (WGS) entry which is preliminary data.</text>
</comment>